<reference evidence="6 7" key="1">
    <citation type="journal article" date="2018" name="Nat. Biotechnol.">
        <title>A standardized bacterial taxonomy based on genome phylogeny substantially revises the tree of life.</title>
        <authorList>
            <person name="Parks D.H."/>
            <person name="Chuvochina M."/>
            <person name="Waite D.W."/>
            <person name="Rinke C."/>
            <person name="Skarshewski A."/>
            <person name="Chaumeil P.A."/>
            <person name="Hugenholtz P."/>
        </authorList>
    </citation>
    <scope>NUCLEOTIDE SEQUENCE [LARGE SCALE GENOMIC DNA]</scope>
    <source>
        <strain evidence="4">UBA8707</strain>
        <strain evidence="5">UBA9881</strain>
    </source>
</reference>
<dbReference type="EMBL" id="DOOG01000054">
    <property type="protein sequence ID" value="HBU97500.1"/>
    <property type="molecule type" value="Genomic_DNA"/>
</dbReference>
<dbReference type="InterPro" id="IPR050697">
    <property type="entry name" value="Adenylyl/Guanylyl_Cyclase_3/4"/>
</dbReference>
<evidence type="ECO:0000313" key="5">
    <source>
        <dbReference type="EMBL" id="HCW68026.1"/>
    </source>
</evidence>
<dbReference type="EMBL" id="DPOP01000098">
    <property type="protein sequence ID" value="HCW68026.1"/>
    <property type="molecule type" value="Genomic_DNA"/>
</dbReference>
<dbReference type="GO" id="GO:0004016">
    <property type="term" value="F:adenylate cyclase activity"/>
    <property type="evidence" value="ECO:0007669"/>
    <property type="project" value="UniProtKB-ARBA"/>
</dbReference>
<dbReference type="Gene3D" id="6.10.340.10">
    <property type="match status" value="1"/>
</dbReference>
<evidence type="ECO:0000313" key="7">
    <source>
        <dbReference type="Proteomes" id="UP000264753"/>
    </source>
</evidence>
<organism evidence="4 7">
    <name type="scientific">Thalassospira lucentensis</name>
    <dbReference type="NCBI Taxonomy" id="168935"/>
    <lineage>
        <taxon>Bacteria</taxon>
        <taxon>Pseudomonadati</taxon>
        <taxon>Pseudomonadota</taxon>
        <taxon>Alphaproteobacteria</taxon>
        <taxon>Rhodospirillales</taxon>
        <taxon>Thalassospiraceae</taxon>
        <taxon>Thalassospira</taxon>
    </lineage>
</organism>
<proteinExistence type="predicted"/>
<feature type="transmembrane region" description="Helical" evidence="1">
    <location>
        <begin position="349"/>
        <end position="372"/>
    </location>
</feature>
<dbReference type="InterPro" id="IPR001054">
    <property type="entry name" value="A/G_cyclase"/>
</dbReference>
<evidence type="ECO:0000259" key="2">
    <source>
        <dbReference type="PROSITE" id="PS50125"/>
    </source>
</evidence>
<comment type="caution">
    <text evidence="4">The sequence shown here is derived from an EMBL/GenBank/DDBJ whole genome shotgun (WGS) entry which is preliminary data.</text>
</comment>
<sequence length="650" mass="71000">MSMFKMDRHHRISIKLGGISLAKRHGRFSIFGVLLGGLLLCSVVGVGLSLYVGLQTAIENTRDLWISMTSADLAEAERTVEKRLIRLADRNNWVATQTAEGLVNPRNPSFWTDNIPSLIAGETDIAAIGMTTPDGEFLGYDPKTHKFLKTKADLFDRQIAELFPETGPAKSQTLFPYWQSALRQVVIGEAIPLFQNGEYLGVLIQYLTLPGLSRDLPMQEQGDGRTAFIMVENHIIAHPSLSNWQRVNMRAEDSAFVPETLKEATSVLPQLDQIGDPILSQRARWKPLDLGDGLKLALDQRLDVSQVIINSTYNIIVTREASQSSATPITFGMHFAPSVFAAEGRRLDFLLWIGVVVLIGALIGAAVIAHYFSRPLKRFSAATRQLEEGNLTSLPHLPESYITEFNDAATSFNQMVVTLNDRERIGRLFGKFVPPAIAEQLLASQSDAGTIPPHKCIATTLFVDLQGFTSMSEKADPQHVVDILNAYFTDATAVIEANKGIITQYQGDAILAVFNAVGELPNHADAAVETAISLQKMVHAKQFKETTLRCRCGVNTGELVAASVGAPGRLSFTVNGDAVNSAARLEAMNKELGTKILIGESTYSRLSNPSQAIPAKEVLLRGRSETTAVYKVLIDGIDDAAKDSTSPESR</sequence>
<dbReference type="SMART" id="SM00304">
    <property type="entry name" value="HAMP"/>
    <property type="match status" value="1"/>
</dbReference>
<evidence type="ECO:0000313" key="4">
    <source>
        <dbReference type="EMBL" id="HBU97500.1"/>
    </source>
</evidence>
<dbReference type="Proteomes" id="UP000264753">
    <property type="component" value="Unassembled WGS sequence"/>
</dbReference>
<dbReference type="InterPro" id="IPR029787">
    <property type="entry name" value="Nucleotide_cyclase"/>
</dbReference>
<dbReference type="GO" id="GO:0035556">
    <property type="term" value="P:intracellular signal transduction"/>
    <property type="evidence" value="ECO:0007669"/>
    <property type="project" value="InterPro"/>
</dbReference>
<dbReference type="GO" id="GO:0009190">
    <property type="term" value="P:cyclic nucleotide biosynthetic process"/>
    <property type="evidence" value="ECO:0007669"/>
    <property type="project" value="InterPro"/>
</dbReference>
<evidence type="ECO:0000259" key="3">
    <source>
        <dbReference type="PROSITE" id="PS50885"/>
    </source>
</evidence>
<dbReference type="SMART" id="SM00044">
    <property type="entry name" value="CYCc"/>
    <property type="match status" value="1"/>
</dbReference>
<dbReference type="CDD" id="cd06225">
    <property type="entry name" value="HAMP"/>
    <property type="match status" value="1"/>
</dbReference>
<dbReference type="Pfam" id="PF00211">
    <property type="entry name" value="Guanylate_cyc"/>
    <property type="match status" value="1"/>
</dbReference>
<keyword evidence="1" id="KW-1133">Transmembrane helix</keyword>
<accession>A0A358HQS7</accession>
<dbReference type="PANTHER" id="PTHR43081">
    <property type="entry name" value="ADENYLATE CYCLASE, TERMINAL-DIFFERENTIATION SPECIFIC-RELATED"/>
    <property type="match status" value="1"/>
</dbReference>
<name>A0A358HQS7_9PROT</name>
<evidence type="ECO:0000256" key="1">
    <source>
        <dbReference type="SAM" id="Phobius"/>
    </source>
</evidence>
<dbReference type="CDD" id="cd07302">
    <property type="entry name" value="CHD"/>
    <property type="match status" value="1"/>
</dbReference>
<dbReference type="PROSITE" id="PS50125">
    <property type="entry name" value="GUANYLATE_CYCLASE_2"/>
    <property type="match status" value="1"/>
</dbReference>
<dbReference type="GO" id="GO:0016020">
    <property type="term" value="C:membrane"/>
    <property type="evidence" value="ECO:0007669"/>
    <property type="project" value="InterPro"/>
</dbReference>
<dbReference type="Pfam" id="PF00672">
    <property type="entry name" value="HAMP"/>
    <property type="match status" value="1"/>
</dbReference>
<feature type="domain" description="Guanylate cyclase" evidence="2">
    <location>
        <begin position="459"/>
        <end position="586"/>
    </location>
</feature>
<keyword evidence="1" id="KW-0812">Transmembrane</keyword>
<dbReference type="PANTHER" id="PTHR43081:SF1">
    <property type="entry name" value="ADENYLATE CYCLASE, TERMINAL-DIFFERENTIATION SPECIFIC"/>
    <property type="match status" value="1"/>
</dbReference>
<keyword evidence="1" id="KW-0472">Membrane</keyword>
<dbReference type="Proteomes" id="UP000264179">
    <property type="component" value="Unassembled WGS sequence"/>
</dbReference>
<dbReference type="Gene3D" id="3.30.70.1230">
    <property type="entry name" value="Nucleotide cyclase"/>
    <property type="match status" value="1"/>
</dbReference>
<feature type="domain" description="HAMP" evidence="3">
    <location>
        <begin position="370"/>
        <end position="424"/>
    </location>
</feature>
<protein>
    <submittedName>
        <fullName evidence="4">Adenylate/guanylate cyclase domain-containing protein</fullName>
    </submittedName>
</protein>
<dbReference type="PROSITE" id="PS50885">
    <property type="entry name" value="HAMP"/>
    <property type="match status" value="1"/>
</dbReference>
<dbReference type="InterPro" id="IPR003660">
    <property type="entry name" value="HAMP_dom"/>
</dbReference>
<gene>
    <name evidence="4" type="ORF">DEF21_06300</name>
    <name evidence="5" type="ORF">DHR80_12675</name>
</gene>
<dbReference type="SUPFAM" id="SSF55073">
    <property type="entry name" value="Nucleotide cyclase"/>
    <property type="match status" value="1"/>
</dbReference>
<evidence type="ECO:0000313" key="6">
    <source>
        <dbReference type="Proteomes" id="UP000264179"/>
    </source>
</evidence>
<dbReference type="AlphaFoldDB" id="A0A358HQS7"/>